<feature type="compositionally biased region" description="Polar residues" evidence="1">
    <location>
        <begin position="293"/>
        <end position="308"/>
    </location>
</feature>
<dbReference type="EMBL" id="BRYA01000390">
    <property type="protein sequence ID" value="GMI48401.1"/>
    <property type="molecule type" value="Genomic_DNA"/>
</dbReference>
<name>A0A9W7LFV4_9STRA</name>
<gene>
    <name evidence="2" type="ORF">TrCOL_g8634</name>
</gene>
<dbReference type="AlphaFoldDB" id="A0A9W7LFV4"/>
<protein>
    <submittedName>
        <fullName evidence="2">Uncharacterized protein</fullName>
    </submittedName>
</protein>
<keyword evidence="3" id="KW-1185">Reference proteome</keyword>
<proteinExistence type="predicted"/>
<evidence type="ECO:0000313" key="2">
    <source>
        <dbReference type="EMBL" id="GMI48401.1"/>
    </source>
</evidence>
<feature type="compositionally biased region" description="Polar residues" evidence="1">
    <location>
        <begin position="245"/>
        <end position="255"/>
    </location>
</feature>
<feature type="compositionally biased region" description="Pro residues" evidence="1">
    <location>
        <begin position="260"/>
        <end position="288"/>
    </location>
</feature>
<dbReference type="Proteomes" id="UP001165065">
    <property type="component" value="Unassembled WGS sequence"/>
</dbReference>
<evidence type="ECO:0000313" key="3">
    <source>
        <dbReference type="Proteomes" id="UP001165065"/>
    </source>
</evidence>
<feature type="region of interest" description="Disordered" evidence="1">
    <location>
        <begin position="181"/>
        <end position="368"/>
    </location>
</feature>
<sequence>MTVVPLDPTTKVPNNSLNTPKISTTSNPETPHVPPPVSSAGKRKKQAVTPKFSQAASLAESTNSVRRNKIATLFKKVAQIDYETDVTGLRNDLDTGPATKFVLLMVSTAPPPNPGGGGSVWVNSTKGEAVRNHRVPPRVTAYGGPGVEGMKRTLEIVRDAMEGRGGGLEIMGDMKGVKEHFDRKNIGRSQAAQSRAREENKGRYSRILRKLQEEKEAGGEEGGEKEGGGAEEGVPEQPDAGGSATAASPVQETAVTSTLPPSPSYPTPSDPGPLSPAAPGQVEPPRPAAPGIATSNPTGGACSKNLSKASPLRPRSVIPGVDLMVGGGGSESDDDDDGVFDTYLSLLVDGDGEDEEEEWEGGGKRRKT</sequence>
<feature type="region of interest" description="Disordered" evidence="1">
    <location>
        <begin position="1"/>
        <end position="52"/>
    </location>
</feature>
<organism evidence="2 3">
    <name type="scientific">Triparma columacea</name>
    <dbReference type="NCBI Taxonomy" id="722753"/>
    <lineage>
        <taxon>Eukaryota</taxon>
        <taxon>Sar</taxon>
        <taxon>Stramenopiles</taxon>
        <taxon>Ochrophyta</taxon>
        <taxon>Bolidophyceae</taxon>
        <taxon>Parmales</taxon>
        <taxon>Triparmaceae</taxon>
        <taxon>Triparma</taxon>
    </lineage>
</organism>
<feature type="compositionally biased region" description="Polar residues" evidence="1">
    <location>
        <begin position="11"/>
        <end position="29"/>
    </location>
</feature>
<feature type="compositionally biased region" description="Basic and acidic residues" evidence="1">
    <location>
        <begin position="210"/>
        <end position="228"/>
    </location>
</feature>
<evidence type="ECO:0000256" key="1">
    <source>
        <dbReference type="SAM" id="MobiDB-lite"/>
    </source>
</evidence>
<accession>A0A9W7LFV4</accession>
<feature type="compositionally biased region" description="Acidic residues" evidence="1">
    <location>
        <begin position="350"/>
        <end position="360"/>
    </location>
</feature>
<comment type="caution">
    <text evidence="2">The sequence shown here is derived from an EMBL/GenBank/DDBJ whole genome shotgun (WGS) entry which is preliminary data.</text>
</comment>
<reference evidence="3" key="1">
    <citation type="journal article" date="2023" name="Commun. Biol.">
        <title>Genome analysis of Parmales, the sister group of diatoms, reveals the evolutionary specialization of diatoms from phago-mixotrophs to photoautotrophs.</title>
        <authorList>
            <person name="Ban H."/>
            <person name="Sato S."/>
            <person name="Yoshikawa S."/>
            <person name="Yamada K."/>
            <person name="Nakamura Y."/>
            <person name="Ichinomiya M."/>
            <person name="Sato N."/>
            <person name="Blanc-Mathieu R."/>
            <person name="Endo H."/>
            <person name="Kuwata A."/>
            <person name="Ogata H."/>
        </authorList>
    </citation>
    <scope>NUCLEOTIDE SEQUENCE [LARGE SCALE GENOMIC DNA]</scope>
</reference>